<keyword evidence="4 10" id="KW-1003">Cell membrane</keyword>
<feature type="domain" description="TonB C-terminal" evidence="11">
    <location>
        <begin position="142"/>
        <end position="174"/>
    </location>
</feature>
<keyword evidence="9 10" id="KW-0472">Membrane</keyword>
<dbReference type="Proteomes" id="UP000010116">
    <property type="component" value="Unassembled WGS sequence"/>
</dbReference>
<keyword evidence="7 10" id="KW-0653">Protein transport</keyword>
<sequence>MNAVVNSISLSFKKVIEPIHRVYAAAFDANKYVAGFGFAAMITFGLFFVMVILISLGDAKMKEDNSVKLADIVMPEREIQTFMDEVDKPDKPDEQPEDIAQPELDLQPLQGLDVSIAKPKAQVKAGGSFFRDGEYIPLFKVQPIYPRRAQERGTQGFAIVKFTITESGSVENAEPLEGYCGDPEGPQEEMRPCSIFNSASARAALKLKYKPKIVDGRAVPVNDVLHRFTFIMAGEE</sequence>
<evidence type="ECO:0000256" key="4">
    <source>
        <dbReference type="ARBA" id="ARBA00022475"/>
    </source>
</evidence>
<dbReference type="InterPro" id="IPR003538">
    <property type="entry name" value="TonB"/>
</dbReference>
<keyword evidence="3 10" id="KW-0813">Transport</keyword>
<keyword evidence="8 10" id="KW-1133">Transmembrane helix</keyword>
<dbReference type="NCBIfam" id="TIGR01352">
    <property type="entry name" value="tonB_Cterm"/>
    <property type="match status" value="1"/>
</dbReference>
<evidence type="ECO:0000313" key="13">
    <source>
        <dbReference type="Proteomes" id="UP000010116"/>
    </source>
</evidence>
<evidence type="ECO:0000256" key="7">
    <source>
        <dbReference type="ARBA" id="ARBA00022927"/>
    </source>
</evidence>
<dbReference type="GO" id="GO:0015891">
    <property type="term" value="P:siderophore transport"/>
    <property type="evidence" value="ECO:0007669"/>
    <property type="project" value="InterPro"/>
</dbReference>
<dbReference type="GO" id="GO:0031992">
    <property type="term" value="F:energy transducer activity"/>
    <property type="evidence" value="ECO:0007669"/>
    <property type="project" value="InterPro"/>
</dbReference>
<feature type="transmembrane region" description="Helical" evidence="10">
    <location>
        <begin position="32"/>
        <end position="56"/>
    </location>
</feature>
<dbReference type="AlphaFoldDB" id="J5KRT5"/>
<evidence type="ECO:0000256" key="6">
    <source>
        <dbReference type="ARBA" id="ARBA00022692"/>
    </source>
</evidence>
<dbReference type="PANTHER" id="PTHR33446:SF14">
    <property type="entry name" value="PROTEIN TONB"/>
    <property type="match status" value="1"/>
</dbReference>
<dbReference type="SUPFAM" id="SSF74653">
    <property type="entry name" value="TolA/TonB C-terminal domain"/>
    <property type="match status" value="1"/>
</dbReference>
<evidence type="ECO:0000256" key="9">
    <source>
        <dbReference type="ARBA" id="ARBA00023136"/>
    </source>
</evidence>
<keyword evidence="5 10" id="KW-0997">Cell inner membrane</keyword>
<protein>
    <recommendedName>
        <fullName evidence="10">Protein TonB</fullName>
    </recommendedName>
</protein>
<evidence type="ECO:0000256" key="2">
    <source>
        <dbReference type="ARBA" id="ARBA00006555"/>
    </source>
</evidence>
<keyword evidence="6 10" id="KW-0812">Transmembrane</keyword>
<comment type="similarity">
    <text evidence="2 10">Belongs to the TonB family.</text>
</comment>
<evidence type="ECO:0000256" key="8">
    <source>
        <dbReference type="ARBA" id="ARBA00022989"/>
    </source>
</evidence>
<dbReference type="GO" id="GO:0015031">
    <property type="term" value="P:protein transport"/>
    <property type="evidence" value="ECO:0007669"/>
    <property type="project" value="UniProtKB-UniRule"/>
</dbReference>
<dbReference type="Pfam" id="PF03544">
    <property type="entry name" value="TonB_C"/>
    <property type="match status" value="1"/>
</dbReference>
<evidence type="ECO:0000313" key="12">
    <source>
        <dbReference type="EMBL" id="EJP74011.1"/>
    </source>
</evidence>
<evidence type="ECO:0000256" key="3">
    <source>
        <dbReference type="ARBA" id="ARBA00022448"/>
    </source>
</evidence>
<keyword evidence="10" id="KW-0735">Signal-anchor</keyword>
<dbReference type="EMBL" id="JH611164">
    <property type="protein sequence ID" value="EJP74011.1"/>
    <property type="molecule type" value="Genomic_DNA"/>
</dbReference>
<name>J5KRT5_9GAMM</name>
<dbReference type="InterPro" id="IPR006260">
    <property type="entry name" value="TonB/TolA_C"/>
</dbReference>
<dbReference type="PANTHER" id="PTHR33446">
    <property type="entry name" value="PROTEIN TONB-RELATED"/>
    <property type="match status" value="1"/>
</dbReference>
<dbReference type="Gene3D" id="3.30.1150.10">
    <property type="match status" value="1"/>
</dbReference>
<dbReference type="PRINTS" id="PR01374">
    <property type="entry name" value="TONBPROTEIN"/>
</dbReference>
<evidence type="ECO:0000259" key="11">
    <source>
        <dbReference type="Pfam" id="PF03544"/>
    </source>
</evidence>
<reference evidence="12 13" key="1">
    <citation type="journal article" date="2012" name="ISME J.">
        <title>Genomic insights to SAR86, an abundant and uncultivated marine bacterial lineage.</title>
        <authorList>
            <person name="Dupont C.L."/>
            <person name="Rusch D.B."/>
            <person name="Yooseph S."/>
            <person name="Lombardo M.J."/>
            <person name="Richter R.A."/>
            <person name="Valas R."/>
            <person name="Novotny M."/>
            <person name="Yee-Greenbaum J."/>
            <person name="Selengut J.D."/>
            <person name="Haft D.H."/>
            <person name="Halpern A.L."/>
            <person name="Lasken R.S."/>
            <person name="Nealson K."/>
            <person name="Friedman R."/>
            <person name="Venter J.C."/>
        </authorList>
    </citation>
    <scope>NUCLEOTIDE SEQUENCE [LARGE SCALE GENOMIC DNA]</scope>
</reference>
<organism evidence="12 13">
    <name type="scientific">SAR86 cluster bacterium SAR86B</name>
    <dbReference type="NCBI Taxonomy" id="1123867"/>
    <lineage>
        <taxon>Bacteria</taxon>
        <taxon>Pseudomonadati</taxon>
        <taxon>Pseudomonadota</taxon>
        <taxon>Gammaproteobacteria</taxon>
        <taxon>SAR86 cluster</taxon>
    </lineage>
</organism>
<dbReference type="GO" id="GO:0005886">
    <property type="term" value="C:plasma membrane"/>
    <property type="evidence" value="ECO:0007669"/>
    <property type="project" value="UniProtKB-SubCell"/>
</dbReference>
<proteinExistence type="inferred from homology"/>
<evidence type="ECO:0000256" key="1">
    <source>
        <dbReference type="ARBA" id="ARBA00004383"/>
    </source>
</evidence>
<comment type="subcellular location">
    <subcellularLocation>
        <location evidence="1 10">Cell inner membrane</location>
        <topology evidence="1 10">Single-pass membrane protein</topology>
        <orientation evidence="1 10">Periplasmic side</orientation>
    </subcellularLocation>
</comment>
<dbReference type="HOGENOM" id="CLU_108529_1_0_6"/>
<accession>J5KRT5</accession>
<dbReference type="InterPro" id="IPR037682">
    <property type="entry name" value="TonB_C"/>
</dbReference>
<evidence type="ECO:0000256" key="5">
    <source>
        <dbReference type="ARBA" id="ARBA00022519"/>
    </source>
</evidence>
<gene>
    <name evidence="12" type="ORF">NT02SARS_0491</name>
</gene>
<dbReference type="InterPro" id="IPR051045">
    <property type="entry name" value="TonB-dependent_transducer"/>
</dbReference>
<dbReference type="GO" id="GO:0055085">
    <property type="term" value="P:transmembrane transport"/>
    <property type="evidence" value="ECO:0007669"/>
    <property type="project" value="InterPro"/>
</dbReference>
<comment type="function">
    <text evidence="10">Interacts with outer membrane receptor proteins that carry out high-affinity binding and energy dependent uptake into the periplasmic space of specific substrates. It could act to transduce energy from the cytoplasmic membrane to specific energy-requiring processes in the outer membrane, resulting in the release into the periplasm of ligands bound by these outer membrane proteins.</text>
</comment>
<dbReference type="GO" id="GO:0030288">
    <property type="term" value="C:outer membrane-bounded periplasmic space"/>
    <property type="evidence" value="ECO:0007669"/>
    <property type="project" value="InterPro"/>
</dbReference>
<evidence type="ECO:0000256" key="10">
    <source>
        <dbReference type="RuleBase" id="RU362123"/>
    </source>
</evidence>